<feature type="region of interest" description="Disordered" evidence="1">
    <location>
        <begin position="1"/>
        <end position="63"/>
    </location>
</feature>
<dbReference type="AlphaFoldDB" id="A0A485K980"/>
<dbReference type="Pfam" id="PF07572">
    <property type="entry name" value="BCNT"/>
    <property type="match status" value="1"/>
</dbReference>
<evidence type="ECO:0000313" key="3">
    <source>
        <dbReference type="EMBL" id="KAF0719476.1"/>
    </source>
</evidence>
<dbReference type="EMBL" id="CAADRA010000068">
    <property type="protein sequence ID" value="VFT78234.1"/>
    <property type="molecule type" value="Genomic_DNA"/>
</dbReference>
<reference evidence="4 5" key="1">
    <citation type="submission" date="2019-03" db="EMBL/GenBank/DDBJ databases">
        <authorList>
            <person name="Gaulin E."/>
            <person name="Dumas B."/>
        </authorList>
    </citation>
    <scope>NUCLEOTIDE SEQUENCE [LARGE SCALE GENOMIC DNA]</scope>
    <source>
        <strain evidence="4">CBS 568.67</strain>
    </source>
</reference>
<evidence type="ECO:0000256" key="1">
    <source>
        <dbReference type="SAM" id="MobiDB-lite"/>
    </source>
</evidence>
<dbReference type="Proteomes" id="UP000332933">
    <property type="component" value="Unassembled WGS sequence"/>
</dbReference>
<gene>
    <name evidence="4" type="primary">Aste57867_1012</name>
    <name evidence="3" type="ORF">As57867_001011</name>
    <name evidence="4" type="ORF">ASTE57867_1012</name>
</gene>
<proteinExistence type="predicted"/>
<evidence type="ECO:0000313" key="4">
    <source>
        <dbReference type="EMBL" id="VFT78234.1"/>
    </source>
</evidence>
<dbReference type="PROSITE" id="PS51279">
    <property type="entry name" value="BCNT_C"/>
    <property type="match status" value="1"/>
</dbReference>
<dbReference type="PANTHER" id="PTHR48407">
    <property type="entry name" value="CRANIOFACIAL DEVELOPMENT PROTEIN 1"/>
    <property type="match status" value="1"/>
</dbReference>
<evidence type="ECO:0000313" key="5">
    <source>
        <dbReference type="Proteomes" id="UP000332933"/>
    </source>
</evidence>
<dbReference type="EMBL" id="VJMH01000068">
    <property type="protein sequence ID" value="KAF0719476.1"/>
    <property type="molecule type" value="Genomic_DNA"/>
</dbReference>
<dbReference type="OrthoDB" id="445677at2759"/>
<accession>A0A485K980</accession>
<evidence type="ECO:0000259" key="2">
    <source>
        <dbReference type="PROSITE" id="PS51279"/>
    </source>
</evidence>
<protein>
    <submittedName>
        <fullName evidence="4">Aste57867_1012 protein</fullName>
    </submittedName>
</protein>
<dbReference type="PANTHER" id="PTHR48407:SF1">
    <property type="entry name" value="CRANIOFACIAL DEVELOPMENT PROTEIN 1"/>
    <property type="match status" value="1"/>
</dbReference>
<dbReference type="InterPro" id="IPR011421">
    <property type="entry name" value="BCNT-C"/>
</dbReference>
<reference evidence="3" key="2">
    <citation type="submission" date="2019-06" db="EMBL/GenBank/DDBJ databases">
        <title>Genomics analysis of Aphanomyces spp. identifies a new class of oomycete effector associated with host adaptation.</title>
        <authorList>
            <person name="Gaulin E."/>
        </authorList>
    </citation>
    <scope>NUCLEOTIDE SEQUENCE</scope>
    <source>
        <strain evidence="3">CBS 578.67</strain>
    </source>
</reference>
<feature type="domain" description="BCNT-C" evidence="2">
    <location>
        <begin position="151"/>
        <end position="229"/>
    </location>
</feature>
<name>A0A485K980_9STRA</name>
<feature type="compositionally biased region" description="Basic and acidic residues" evidence="1">
    <location>
        <begin position="1"/>
        <end position="14"/>
    </location>
</feature>
<keyword evidence="5" id="KW-1185">Reference proteome</keyword>
<feature type="compositionally biased region" description="Acidic residues" evidence="1">
    <location>
        <begin position="15"/>
        <end position="41"/>
    </location>
</feature>
<dbReference type="InterPro" id="IPR027124">
    <property type="entry name" value="Swc5/CFDP1/2"/>
</dbReference>
<sequence length="231" mass="26219">MSDDDEKQKKQHEDESSEDEDYVPEADVEGQIEDQLDEKEDAEYARQMQAKKGTLQAKAPKRKVDDMWSDLNADTAVSQKSTDKSQKLLNKLLSGVAGKKKKQMVHEFKIPVLGCSTTTKRATELKMPDETVTEVLKYAGQEYSVTKKATAPKASALDSALAALNQPKKISTIEKSSVDWDTFKDKEGISDELQQYTKDGYLEKQDFLHRVDVRKFELEKAERDKLRRANP</sequence>
<organism evidence="4 5">
    <name type="scientific">Aphanomyces stellatus</name>
    <dbReference type="NCBI Taxonomy" id="120398"/>
    <lineage>
        <taxon>Eukaryota</taxon>
        <taxon>Sar</taxon>
        <taxon>Stramenopiles</taxon>
        <taxon>Oomycota</taxon>
        <taxon>Saprolegniomycetes</taxon>
        <taxon>Saprolegniales</taxon>
        <taxon>Verrucalvaceae</taxon>
        <taxon>Aphanomyces</taxon>
    </lineage>
</organism>